<keyword evidence="3" id="KW-1185">Reference proteome</keyword>
<reference evidence="2 3" key="1">
    <citation type="submission" date="2017-03" db="EMBL/GenBank/DDBJ databases">
        <title>Complete genome sequence of Blastomonas fulva degrading microcsystin LR.</title>
        <authorList>
            <person name="Lee H.-g."/>
            <person name="Jin L."/>
            <person name="oh H.-M."/>
        </authorList>
    </citation>
    <scope>NUCLEOTIDE SEQUENCE [LARGE SCALE GENOMIC DNA]</scope>
    <source>
        <strain evidence="2 3">T2</strain>
    </source>
</reference>
<dbReference type="EMBL" id="CP020083">
    <property type="protein sequence ID" value="ASR52822.1"/>
    <property type="molecule type" value="Genomic_DNA"/>
</dbReference>
<dbReference type="Proteomes" id="UP000258016">
    <property type="component" value="Chromosome"/>
</dbReference>
<evidence type="ECO:0000313" key="2">
    <source>
        <dbReference type="EMBL" id="ASR52822.1"/>
    </source>
</evidence>
<proteinExistence type="predicted"/>
<gene>
    <name evidence="2" type="ORF">B5J99_16260</name>
</gene>
<evidence type="ECO:0000313" key="3">
    <source>
        <dbReference type="Proteomes" id="UP000258016"/>
    </source>
</evidence>
<dbReference type="RefSeq" id="WP_117352995.1">
    <property type="nucleotide sequence ID" value="NZ_CP020083.1"/>
</dbReference>
<feature type="region of interest" description="Disordered" evidence="1">
    <location>
        <begin position="24"/>
        <end position="59"/>
    </location>
</feature>
<accession>A0ABM6MA24</accession>
<feature type="region of interest" description="Disordered" evidence="1">
    <location>
        <begin position="92"/>
        <end position="114"/>
    </location>
</feature>
<organism evidence="2 3">
    <name type="scientific">Blastomonas fulva</name>
    <dbReference type="NCBI Taxonomy" id="1550728"/>
    <lineage>
        <taxon>Bacteria</taxon>
        <taxon>Pseudomonadati</taxon>
        <taxon>Pseudomonadota</taxon>
        <taxon>Alphaproteobacteria</taxon>
        <taxon>Sphingomonadales</taxon>
        <taxon>Sphingomonadaceae</taxon>
        <taxon>Blastomonas</taxon>
    </lineage>
</organism>
<evidence type="ECO:0000256" key="1">
    <source>
        <dbReference type="SAM" id="MobiDB-lite"/>
    </source>
</evidence>
<dbReference type="GeneID" id="303487144"/>
<sequence>MINNSSDPAGSPVMRTVYIRASTQTSAIVPPATDSASSTSPDDGVISMVSRPSASSPTGARLMAIDGGDRSDASMEVFAWQTAQTMLADPMQAMRSQRAPGAESVSGLLGNRFG</sequence>
<feature type="compositionally biased region" description="Low complexity" evidence="1">
    <location>
        <begin position="30"/>
        <end position="43"/>
    </location>
</feature>
<protein>
    <submittedName>
        <fullName evidence="2">Uncharacterized protein</fullName>
    </submittedName>
</protein>
<name>A0ABM6MA24_9SPHN</name>